<name>A0ABR3LGH1_9TELE</name>
<dbReference type="EMBL" id="JAYMGO010000022">
    <property type="protein sequence ID" value="KAL1251998.1"/>
    <property type="molecule type" value="Genomic_DNA"/>
</dbReference>
<sequence>MTSPLARAQPATSLVIHTGFIVFKQLRSTLNTVYLRFISASGSSGTALFVLLSIKTANNNEHMRKLPR</sequence>
<evidence type="ECO:0000313" key="2">
    <source>
        <dbReference type="EMBL" id="KAL1251998.1"/>
    </source>
</evidence>
<evidence type="ECO:0000313" key="3">
    <source>
        <dbReference type="Proteomes" id="UP001558613"/>
    </source>
</evidence>
<keyword evidence="3" id="KW-1185">Reference proteome</keyword>
<protein>
    <submittedName>
        <fullName evidence="2">Uncharacterized protein</fullName>
    </submittedName>
</protein>
<proteinExistence type="predicted"/>
<evidence type="ECO:0000256" key="1">
    <source>
        <dbReference type="SAM" id="Phobius"/>
    </source>
</evidence>
<gene>
    <name evidence="2" type="ORF">QQF64_019794</name>
</gene>
<keyword evidence="1" id="KW-0812">Transmembrane</keyword>
<reference evidence="2 3" key="1">
    <citation type="submission" date="2023-09" db="EMBL/GenBank/DDBJ databases">
        <authorList>
            <person name="Wang M."/>
        </authorList>
    </citation>
    <scope>NUCLEOTIDE SEQUENCE [LARGE SCALE GENOMIC DNA]</scope>
    <source>
        <strain evidence="2">GT-2023</strain>
        <tissue evidence="2">Liver</tissue>
    </source>
</reference>
<dbReference type="Proteomes" id="UP001558613">
    <property type="component" value="Unassembled WGS sequence"/>
</dbReference>
<organism evidence="2 3">
    <name type="scientific">Cirrhinus molitorella</name>
    <name type="common">mud carp</name>
    <dbReference type="NCBI Taxonomy" id="172907"/>
    <lineage>
        <taxon>Eukaryota</taxon>
        <taxon>Metazoa</taxon>
        <taxon>Chordata</taxon>
        <taxon>Craniata</taxon>
        <taxon>Vertebrata</taxon>
        <taxon>Euteleostomi</taxon>
        <taxon>Actinopterygii</taxon>
        <taxon>Neopterygii</taxon>
        <taxon>Teleostei</taxon>
        <taxon>Ostariophysi</taxon>
        <taxon>Cypriniformes</taxon>
        <taxon>Cyprinidae</taxon>
        <taxon>Labeoninae</taxon>
        <taxon>Labeonini</taxon>
        <taxon>Cirrhinus</taxon>
    </lineage>
</organism>
<comment type="caution">
    <text evidence="2">The sequence shown here is derived from an EMBL/GenBank/DDBJ whole genome shotgun (WGS) entry which is preliminary data.</text>
</comment>
<accession>A0ABR3LGH1</accession>
<feature type="transmembrane region" description="Helical" evidence="1">
    <location>
        <begin position="33"/>
        <end position="54"/>
    </location>
</feature>
<keyword evidence="1" id="KW-1133">Transmembrane helix</keyword>
<keyword evidence="1" id="KW-0472">Membrane</keyword>